<gene>
    <name evidence="1" type="ORF">R1flu_020207</name>
</gene>
<comment type="caution">
    <text evidence="1">The sequence shown here is derived from an EMBL/GenBank/DDBJ whole genome shotgun (WGS) entry which is preliminary data.</text>
</comment>
<accession>A0ABD1ZKU9</accession>
<dbReference type="AlphaFoldDB" id="A0ABD1ZKU9"/>
<keyword evidence="2" id="KW-1185">Reference proteome</keyword>
<name>A0ABD1ZKU9_9MARC</name>
<evidence type="ECO:0000313" key="1">
    <source>
        <dbReference type="EMBL" id="KAL2652079.1"/>
    </source>
</evidence>
<evidence type="ECO:0000313" key="2">
    <source>
        <dbReference type="Proteomes" id="UP001605036"/>
    </source>
</evidence>
<organism evidence="1 2">
    <name type="scientific">Riccia fluitans</name>
    <dbReference type="NCBI Taxonomy" id="41844"/>
    <lineage>
        <taxon>Eukaryota</taxon>
        <taxon>Viridiplantae</taxon>
        <taxon>Streptophyta</taxon>
        <taxon>Embryophyta</taxon>
        <taxon>Marchantiophyta</taxon>
        <taxon>Marchantiopsida</taxon>
        <taxon>Marchantiidae</taxon>
        <taxon>Marchantiales</taxon>
        <taxon>Ricciaceae</taxon>
        <taxon>Riccia</taxon>
    </lineage>
</organism>
<dbReference type="Proteomes" id="UP001605036">
    <property type="component" value="Unassembled WGS sequence"/>
</dbReference>
<sequence>MVHVRAQYRRVTVHFPAQARSLYGQLHSGNQIEPSSEAFSRKLYLWYTVKNLQSLFGDFDFYTRVGRFFTGRKIHDLNSTFRRRCCWA</sequence>
<proteinExistence type="predicted"/>
<dbReference type="EMBL" id="JBHFFA010000001">
    <property type="protein sequence ID" value="KAL2652079.1"/>
    <property type="molecule type" value="Genomic_DNA"/>
</dbReference>
<protein>
    <submittedName>
        <fullName evidence="1">Uncharacterized protein</fullName>
    </submittedName>
</protein>
<reference evidence="1 2" key="1">
    <citation type="submission" date="2024-09" db="EMBL/GenBank/DDBJ databases">
        <title>Chromosome-scale assembly of Riccia fluitans.</title>
        <authorList>
            <person name="Paukszto L."/>
            <person name="Sawicki J."/>
            <person name="Karawczyk K."/>
            <person name="Piernik-Szablinska J."/>
            <person name="Szczecinska M."/>
            <person name="Mazdziarz M."/>
        </authorList>
    </citation>
    <scope>NUCLEOTIDE SEQUENCE [LARGE SCALE GENOMIC DNA]</scope>
    <source>
        <strain evidence="1">Rf_01</strain>
        <tissue evidence="1">Aerial parts of the thallus</tissue>
    </source>
</reference>